<accession>A0ABS3M2J0</accession>
<evidence type="ECO:0000313" key="4">
    <source>
        <dbReference type="EMBL" id="MBO1362354.1"/>
    </source>
</evidence>
<name>A0ABS3M2J0_9BACT</name>
<dbReference type="PANTHER" id="PTHR22916:SF51">
    <property type="entry name" value="GLYCOSYLTRANSFERASE EPSH-RELATED"/>
    <property type="match status" value="1"/>
</dbReference>
<dbReference type="InterPro" id="IPR001173">
    <property type="entry name" value="Glyco_trans_2-like"/>
</dbReference>
<dbReference type="Pfam" id="PF00535">
    <property type="entry name" value="Glycos_transf_2"/>
    <property type="match status" value="1"/>
</dbReference>
<proteinExistence type="predicted"/>
<keyword evidence="5" id="KW-1185">Reference proteome</keyword>
<dbReference type="SUPFAM" id="SSF53448">
    <property type="entry name" value="Nucleotide-diphospho-sugar transferases"/>
    <property type="match status" value="1"/>
</dbReference>
<dbReference type="Gene3D" id="3.90.550.10">
    <property type="entry name" value="Spore Coat Polysaccharide Biosynthesis Protein SpsA, Chain A"/>
    <property type="match status" value="1"/>
</dbReference>
<sequence>MKLSVIIPIFNTGPTLERCVKSVAMQGIDNMEIIVIDDGSTDPQCNLLCKQLCLTIPQMIYQRQNHAGLSAARNHGLEIATGTYVTFIDSDDYLEPGTFAAVLPLFDKDSKIDLVEFSYIDKEGHDKLSRTVCFQDLEYEGFRDYWLKGKAYRHAYMWNKIFKRWLFDKVRFPVAKNFEDVAVLPDIVKQCQKVLTTHLGFYHYTWNKNGITANASVTDLSFLLKTNIEILKETSDKEYYKSILNIQLDAYGLGNKQLELPIMPYYGTIKLYVLHLLGLKNLCKLILFYHKVIKTLR</sequence>
<keyword evidence="1" id="KW-0328">Glycosyltransferase</keyword>
<dbReference type="Proteomes" id="UP000664265">
    <property type="component" value="Unassembled WGS sequence"/>
</dbReference>
<organism evidence="4 5">
    <name type="scientific">Prevotella illustrans</name>
    <dbReference type="NCBI Taxonomy" id="2800387"/>
    <lineage>
        <taxon>Bacteria</taxon>
        <taxon>Pseudomonadati</taxon>
        <taxon>Bacteroidota</taxon>
        <taxon>Bacteroidia</taxon>
        <taxon>Bacteroidales</taxon>
        <taxon>Prevotellaceae</taxon>
        <taxon>Prevotella</taxon>
    </lineage>
</organism>
<reference evidence="4 5" key="1">
    <citation type="submission" date="2021-01" db="EMBL/GenBank/DDBJ databases">
        <title>Prevotella A2931 sp. nov.</title>
        <authorList>
            <person name="Buhl M."/>
            <person name="Oberhettinger P."/>
        </authorList>
    </citation>
    <scope>NUCLEOTIDE SEQUENCE [LARGE SCALE GENOMIC DNA]</scope>
    <source>
        <strain evidence="4 5">A2931</strain>
    </source>
</reference>
<gene>
    <name evidence="4" type="ORF">JHU38_00915</name>
</gene>
<keyword evidence="2" id="KW-0808">Transferase</keyword>
<protein>
    <submittedName>
        <fullName evidence="4">Glycosyltransferase family 2 protein</fullName>
    </submittedName>
</protein>
<dbReference type="PANTHER" id="PTHR22916">
    <property type="entry name" value="GLYCOSYLTRANSFERASE"/>
    <property type="match status" value="1"/>
</dbReference>
<feature type="domain" description="Glycosyltransferase 2-like" evidence="3">
    <location>
        <begin position="4"/>
        <end position="143"/>
    </location>
</feature>
<evidence type="ECO:0000256" key="1">
    <source>
        <dbReference type="ARBA" id="ARBA00022676"/>
    </source>
</evidence>
<evidence type="ECO:0000256" key="2">
    <source>
        <dbReference type="ARBA" id="ARBA00022679"/>
    </source>
</evidence>
<dbReference type="EMBL" id="JAERMS010000002">
    <property type="protein sequence ID" value="MBO1362354.1"/>
    <property type="molecule type" value="Genomic_DNA"/>
</dbReference>
<dbReference type="InterPro" id="IPR029044">
    <property type="entry name" value="Nucleotide-diphossugar_trans"/>
</dbReference>
<evidence type="ECO:0000259" key="3">
    <source>
        <dbReference type="Pfam" id="PF00535"/>
    </source>
</evidence>
<comment type="caution">
    <text evidence="4">The sequence shown here is derived from an EMBL/GenBank/DDBJ whole genome shotgun (WGS) entry which is preliminary data.</text>
</comment>
<dbReference type="CDD" id="cd00761">
    <property type="entry name" value="Glyco_tranf_GTA_type"/>
    <property type="match status" value="1"/>
</dbReference>
<evidence type="ECO:0000313" key="5">
    <source>
        <dbReference type="Proteomes" id="UP000664265"/>
    </source>
</evidence>